<evidence type="ECO:0000256" key="4">
    <source>
        <dbReference type="ARBA" id="ARBA00023284"/>
    </source>
</evidence>
<dbReference type="EMBL" id="JAQAHH010000001">
    <property type="protein sequence ID" value="MDP9499362.1"/>
    <property type="molecule type" value="Genomic_DNA"/>
</dbReference>
<evidence type="ECO:0000313" key="8">
    <source>
        <dbReference type="Proteomes" id="UP001224083"/>
    </source>
</evidence>
<dbReference type="PANTHER" id="PTHR42852:SF6">
    <property type="entry name" value="THIOL:DISULFIDE INTERCHANGE PROTEIN DSBE"/>
    <property type="match status" value="1"/>
</dbReference>
<gene>
    <name evidence="7" type="ORF">O7M46_00105</name>
</gene>
<dbReference type="Gene3D" id="3.40.30.10">
    <property type="entry name" value="Glutaredoxin"/>
    <property type="match status" value="1"/>
</dbReference>
<keyword evidence="2" id="KW-0201">Cytochrome c-type biogenesis</keyword>
<keyword evidence="8" id="KW-1185">Reference proteome</keyword>
<feature type="domain" description="Thioredoxin" evidence="6">
    <location>
        <begin position="31"/>
        <end position="168"/>
    </location>
</feature>
<comment type="subcellular location">
    <subcellularLocation>
        <location evidence="1">Cell envelope</location>
    </subcellularLocation>
</comment>
<evidence type="ECO:0000313" key="7">
    <source>
        <dbReference type="EMBL" id="MDP9499362.1"/>
    </source>
</evidence>
<comment type="caution">
    <text evidence="7">The sequence shown here is derived from an EMBL/GenBank/DDBJ whole genome shotgun (WGS) entry which is preliminary data.</text>
</comment>
<evidence type="ECO:0000256" key="1">
    <source>
        <dbReference type="ARBA" id="ARBA00004196"/>
    </source>
</evidence>
<dbReference type="PANTHER" id="PTHR42852">
    <property type="entry name" value="THIOL:DISULFIDE INTERCHANGE PROTEIN DSBE"/>
    <property type="match status" value="1"/>
</dbReference>
<dbReference type="PROSITE" id="PS51257">
    <property type="entry name" value="PROKAR_LIPOPROTEIN"/>
    <property type="match status" value="1"/>
</dbReference>
<evidence type="ECO:0000256" key="3">
    <source>
        <dbReference type="ARBA" id="ARBA00023157"/>
    </source>
</evidence>
<proteinExistence type="predicted"/>
<dbReference type="InterPro" id="IPR050553">
    <property type="entry name" value="Thioredoxin_ResA/DsbE_sf"/>
</dbReference>
<accession>A0ABT9KDV3</accession>
<dbReference type="InterPro" id="IPR036249">
    <property type="entry name" value="Thioredoxin-like_sf"/>
</dbReference>
<dbReference type="InterPro" id="IPR013766">
    <property type="entry name" value="Thioredoxin_domain"/>
</dbReference>
<keyword evidence="4" id="KW-0676">Redox-active center</keyword>
<sequence length="168" mass="18604">MKISPFLTALLKCVLLCIMFFACISCKDDVAVIGKPAPEIAVFDLAGKQRALSEGKGKTILLNFWSESCGVCIAELKSFEQLLHAYPQNNLHIIAVNIDGEKGDTQAVVKKSEISLLVVKDQLNITAERYQLIGTPTSFVIDREGKILYKFEGLIPAQELHSFFKVNE</sequence>
<keyword evidence="3" id="KW-1015">Disulfide bond</keyword>
<dbReference type="Pfam" id="PF00578">
    <property type="entry name" value="AhpC-TSA"/>
    <property type="match status" value="1"/>
</dbReference>
<dbReference type="CDD" id="cd02966">
    <property type="entry name" value="TlpA_like_family"/>
    <property type="match status" value="1"/>
</dbReference>
<keyword evidence="5" id="KW-0732">Signal</keyword>
<dbReference type="SUPFAM" id="SSF52833">
    <property type="entry name" value="Thioredoxin-like"/>
    <property type="match status" value="1"/>
</dbReference>
<organism evidence="7 8">
    <name type="scientific">Bisgaard Taxon 45</name>
    <dbReference type="NCBI Taxonomy" id="304289"/>
    <lineage>
        <taxon>Bacteria</taxon>
        <taxon>Pseudomonadati</taxon>
        <taxon>Pseudomonadota</taxon>
        <taxon>Gammaproteobacteria</taxon>
        <taxon>Pasteurellales</taxon>
        <taxon>Pasteurellaceae</taxon>
    </lineage>
</organism>
<dbReference type="InterPro" id="IPR000866">
    <property type="entry name" value="AhpC/TSA"/>
</dbReference>
<feature type="chain" id="PRO_5045211898" evidence="5">
    <location>
        <begin position="28"/>
        <end position="168"/>
    </location>
</feature>
<name>A0ABT9KDV3_9PAST</name>
<evidence type="ECO:0000256" key="5">
    <source>
        <dbReference type="SAM" id="SignalP"/>
    </source>
</evidence>
<evidence type="ECO:0000256" key="2">
    <source>
        <dbReference type="ARBA" id="ARBA00022748"/>
    </source>
</evidence>
<dbReference type="PROSITE" id="PS51352">
    <property type="entry name" value="THIOREDOXIN_2"/>
    <property type="match status" value="1"/>
</dbReference>
<dbReference type="Proteomes" id="UP001224083">
    <property type="component" value="Unassembled WGS sequence"/>
</dbReference>
<protein>
    <submittedName>
        <fullName evidence="7">TlpA disulfide reductase family protein</fullName>
    </submittedName>
</protein>
<evidence type="ECO:0000259" key="6">
    <source>
        <dbReference type="PROSITE" id="PS51352"/>
    </source>
</evidence>
<feature type="signal peptide" evidence="5">
    <location>
        <begin position="1"/>
        <end position="27"/>
    </location>
</feature>
<reference evidence="7 8" key="1">
    <citation type="submission" date="2022-12" db="EMBL/GenBank/DDBJ databases">
        <title>Genome sequence of Pasteurellaceae Bisgaard Taxon 45.</title>
        <authorList>
            <person name="Foggin C."/>
            <person name="Rosen L.E."/>
            <person name="Henton M."/>
            <person name="Buys A."/>
            <person name="Floyd T."/>
            <person name="Turner A.D."/>
            <person name="Tarbin J."/>
            <person name="Lloyd A.S."/>
            <person name="Chaitezvi C."/>
            <person name="Ellis R.J."/>
            <person name="Roberts H.C."/>
            <person name="Dastjerdi A."/>
            <person name="Nunez A."/>
            <person name="Van Vliet A.H."/>
            <person name="Steinbach F."/>
        </authorList>
    </citation>
    <scope>NUCLEOTIDE SEQUENCE [LARGE SCALE GENOMIC DNA]</scope>
    <source>
        <strain evidence="7 8">VF20HR</strain>
    </source>
</reference>